<feature type="compositionally biased region" description="Polar residues" evidence="1">
    <location>
        <begin position="98"/>
        <end position="120"/>
    </location>
</feature>
<proteinExistence type="predicted"/>
<evidence type="ECO:0000256" key="1">
    <source>
        <dbReference type="SAM" id="MobiDB-lite"/>
    </source>
</evidence>
<protein>
    <submittedName>
        <fullName evidence="3">Uncharacterized protein DUF4157</fullName>
    </submittedName>
</protein>
<accession>A0A318KHZ2</accession>
<dbReference type="AlphaFoldDB" id="A0A318KHZ2"/>
<dbReference type="EMBL" id="QJKI01000015">
    <property type="protein sequence ID" value="PXX77724.1"/>
    <property type="molecule type" value="Genomic_DNA"/>
</dbReference>
<sequence length="413" mass="44549">MLRSSQAKISREQHTPAATPARQASLQAGFTDHRAGGVTVQRLAQLARHSQQATQLRQLQQAMDNSVQRQVIEEEPRQHKAHPAASPEEEKLQVQGKFATSPSAPRQDQTTALNHTGLPNQLKSGIESLSGLSLDKVRVHYNSSQPAQLNALAYAQGTDIHVAPGQEKHLPHEAWHVVQQAQGRVKPTRQMKGGVPVNDDAGLEHEADVMGAKASQLRTVPGVSMRRVSAPAFTAQGTVTLQRVTDQAVTDAEAECNANYVAAVKRYSHGWKKKSNQSRVQILNSVRDHQATWTAVRDHVMRGGGGAPPTGYHSKALGAGATSVGVGPTNPVGIGPNTVYKQWTKQRGQLANNKLKISTFFPNSWNETKITACVLLSFGPQAHQMTDQLALDSPGNATFYPNSALADPPQPAP</sequence>
<feature type="region of interest" description="Disordered" evidence="1">
    <location>
        <begin position="1"/>
        <end position="23"/>
    </location>
</feature>
<dbReference type="RefSeq" id="WP_211309381.1">
    <property type="nucleotide sequence ID" value="NZ_QJKI01000015.1"/>
</dbReference>
<keyword evidence="4" id="KW-1185">Reference proteome</keyword>
<evidence type="ECO:0000259" key="2">
    <source>
        <dbReference type="Pfam" id="PF13699"/>
    </source>
</evidence>
<evidence type="ECO:0000313" key="3">
    <source>
        <dbReference type="EMBL" id="PXX77724.1"/>
    </source>
</evidence>
<gene>
    <name evidence="3" type="ORF">DFR34_11536</name>
</gene>
<dbReference type="InterPro" id="IPR025295">
    <property type="entry name" value="eCIS_core_dom"/>
</dbReference>
<dbReference type="Pfam" id="PF13699">
    <property type="entry name" value="eCIS_core"/>
    <property type="match status" value="1"/>
</dbReference>
<dbReference type="Proteomes" id="UP000247555">
    <property type="component" value="Unassembled WGS sequence"/>
</dbReference>
<comment type="caution">
    <text evidence="3">The sequence shown here is derived from an EMBL/GenBank/DDBJ whole genome shotgun (WGS) entry which is preliminary data.</text>
</comment>
<evidence type="ECO:0000313" key="4">
    <source>
        <dbReference type="Proteomes" id="UP000247555"/>
    </source>
</evidence>
<organism evidence="3 4">
    <name type="scientific">Rivihabitans pingtungensis</name>
    <dbReference type="NCBI Taxonomy" id="1054498"/>
    <lineage>
        <taxon>Bacteria</taxon>
        <taxon>Pseudomonadati</taxon>
        <taxon>Pseudomonadota</taxon>
        <taxon>Betaproteobacteria</taxon>
        <taxon>Neisseriales</taxon>
        <taxon>Aquaspirillaceae</taxon>
        <taxon>Rivihabitans</taxon>
    </lineage>
</organism>
<name>A0A318KHZ2_9NEIS</name>
<reference evidence="3 4" key="1">
    <citation type="submission" date="2018-05" db="EMBL/GenBank/DDBJ databases">
        <title>Genomic Encyclopedia of Type Strains, Phase IV (KMG-IV): sequencing the most valuable type-strain genomes for metagenomic binning, comparative biology and taxonomic classification.</title>
        <authorList>
            <person name="Goeker M."/>
        </authorList>
    </citation>
    <scope>NUCLEOTIDE SEQUENCE [LARGE SCALE GENOMIC DNA]</scope>
    <source>
        <strain evidence="3 4">DSM 29661</strain>
    </source>
</reference>
<feature type="region of interest" description="Disordered" evidence="1">
    <location>
        <begin position="73"/>
        <end position="120"/>
    </location>
</feature>
<feature type="domain" description="eCIS core" evidence="2">
    <location>
        <begin position="118"/>
        <end position="183"/>
    </location>
</feature>